<evidence type="ECO:0000313" key="4">
    <source>
        <dbReference type="EMBL" id="KXH29071.1"/>
    </source>
</evidence>
<feature type="transmembrane region" description="Helical" evidence="3">
    <location>
        <begin position="409"/>
        <end position="429"/>
    </location>
</feature>
<evidence type="ECO:0000256" key="3">
    <source>
        <dbReference type="SAM" id="Phobius"/>
    </source>
</evidence>
<feature type="region of interest" description="Disordered" evidence="2">
    <location>
        <begin position="280"/>
        <end position="309"/>
    </location>
</feature>
<dbReference type="AlphaFoldDB" id="A0A135RZI2"/>
<keyword evidence="5" id="KW-1185">Reference proteome</keyword>
<name>A0A135RZI2_9PEZI</name>
<gene>
    <name evidence="4" type="ORF">CSIM01_02140</name>
</gene>
<feature type="transmembrane region" description="Helical" evidence="3">
    <location>
        <begin position="435"/>
        <end position="455"/>
    </location>
</feature>
<feature type="coiled-coil region" evidence="1">
    <location>
        <begin position="48"/>
        <end position="75"/>
    </location>
</feature>
<feature type="compositionally biased region" description="Low complexity" evidence="2">
    <location>
        <begin position="285"/>
        <end position="300"/>
    </location>
</feature>
<feature type="transmembrane region" description="Helical" evidence="3">
    <location>
        <begin position="320"/>
        <end position="346"/>
    </location>
</feature>
<protein>
    <submittedName>
        <fullName evidence="4">Uncharacterized protein</fullName>
    </submittedName>
</protein>
<sequence>MTKTIANPLPILLGWDNDNSDFITTAHKNKVEANRRSFPFLYDDLDHLETLKTSAEALQRNAKVAIQQYYQLENEIDPLSSLKLLNHWNQGWFVSELDTAFLAAHKPELVIRLYVLLKELTMMKDVDERFPSFESYNRYSNGYHALFLLQEQTLLRYPYRWEWERVFIAWRSGTLSQLRERTAAFESALRKPQESWTVLQRLIDSLQSEVNLEAMINLRQSVAATFDFFEGSIQECLNVIGNLEKEEEAKRSLIPEPGIFRTPPISSTDEVNATDENKMRARTGQSKCPSPKKLQKKPPQIGRGGKSMARNRSLPKEAKLWRTICLSLVTWLVVVSLPFTVLSTFLCEAPDGVPMYDSNFYSTLSQQLLGFGGLYAIVKPQVMQWFSALGWFKEKGKKPPKGIETKWPITFNCLVTLAFVTLLASAPVYPYYPQSSIPLGAVAAICANLATLLIIEDTGSQIVAQVYKIEEQYDEISDLNHELQDLRGRP</sequence>
<keyword evidence="1" id="KW-0175">Coiled coil</keyword>
<accession>A0A135RZI2</accession>
<dbReference type="Proteomes" id="UP000070328">
    <property type="component" value="Unassembled WGS sequence"/>
</dbReference>
<evidence type="ECO:0000256" key="1">
    <source>
        <dbReference type="SAM" id="Coils"/>
    </source>
</evidence>
<keyword evidence="3" id="KW-1133">Transmembrane helix</keyword>
<keyword evidence="3" id="KW-0812">Transmembrane</keyword>
<comment type="caution">
    <text evidence="4">The sequence shown here is derived from an EMBL/GenBank/DDBJ whole genome shotgun (WGS) entry which is preliminary data.</text>
</comment>
<organism evidence="4 5">
    <name type="scientific">Colletotrichum simmondsii</name>
    <dbReference type="NCBI Taxonomy" id="703756"/>
    <lineage>
        <taxon>Eukaryota</taxon>
        <taxon>Fungi</taxon>
        <taxon>Dikarya</taxon>
        <taxon>Ascomycota</taxon>
        <taxon>Pezizomycotina</taxon>
        <taxon>Sordariomycetes</taxon>
        <taxon>Hypocreomycetidae</taxon>
        <taxon>Glomerellales</taxon>
        <taxon>Glomerellaceae</taxon>
        <taxon>Colletotrichum</taxon>
        <taxon>Colletotrichum acutatum species complex</taxon>
    </lineage>
</organism>
<reference evidence="4 5" key="1">
    <citation type="submission" date="2014-02" db="EMBL/GenBank/DDBJ databases">
        <title>The genome sequence of Colletotrichum simmondsii CBS122122.</title>
        <authorList>
            <person name="Baroncelli R."/>
            <person name="Thon M.R."/>
        </authorList>
    </citation>
    <scope>NUCLEOTIDE SEQUENCE [LARGE SCALE GENOMIC DNA]</scope>
    <source>
        <strain evidence="4 5">CBS122122</strain>
    </source>
</reference>
<keyword evidence="3" id="KW-0472">Membrane</keyword>
<dbReference type="EMBL" id="JFBX01000758">
    <property type="protein sequence ID" value="KXH29071.1"/>
    <property type="molecule type" value="Genomic_DNA"/>
</dbReference>
<evidence type="ECO:0000256" key="2">
    <source>
        <dbReference type="SAM" id="MobiDB-lite"/>
    </source>
</evidence>
<proteinExistence type="predicted"/>
<dbReference type="OrthoDB" id="6133115at2759"/>
<evidence type="ECO:0000313" key="5">
    <source>
        <dbReference type="Proteomes" id="UP000070328"/>
    </source>
</evidence>
<feature type="transmembrane region" description="Helical" evidence="3">
    <location>
        <begin position="366"/>
        <end position="388"/>
    </location>
</feature>